<name>A0A1J1H7Q7_PLARL</name>
<dbReference type="Proteomes" id="UP000220158">
    <property type="component" value="Chromosome 8"/>
</dbReference>
<sequence length="887" mass="106454">MTNLRYALYKNLINKYNRNITNKKYNLYRDDFCRNISIPSSSQTRKINTYNIQDDNSFKKRKKKISFKNAFFLALLLYSSYESVNLYENNEFVKRKIETYPYLCDIIEKQIIPYKINFDKILDKGQEHIKLHMKDVQSIDEFYYLMKYMILKIYNNCKIFINIKINNILKMLDKITMKPNDNPEDFKNVENSEILKKYEIENRNYDNSNKEGEIDQMHIIKSYDKNNKNTNSEVDTLANDTENDSELFNKLDTFEIGKNEDIHNSNNENNINSCPIDYNQDFNNFLNHIEKESQKQEIQNENIKETLYENIVAKVKENKLEDMLDENLNYENRINFQNQTYEGSQEKEKMNENLGDEFQNETNIELLDNNNYNSSISLDNIKEMDDIYKKFSKTISDTISKEKETNYISQAKEELNESNIKYFKKNEEKIKEDINNISGYDSRNKNEMNENKYKVNFINEDDEKKISKEDITKKNDDLRENYSLNSVDYKMNNEQTVNKLKKKKNNDNNLKCNLSISTIHEENESTEKIFNDIHLNNSFEKNLKDFENTINNLNEKELKNKIIEMFINEIITKKYKDILLEEEKEILKKMLTVKYNNIFLKKKKKLQKDLKKNMIKKLKEEEKILKENYEKEKKSFESNLLNLKEKEMDIEKKKIENKLKLIEENYLNKMNIYACDINMMKDKFSEDQIKNINLENINDIQNQLVNLQNCLIHDLSIEPILPELKKYLEKDVFLDKVLKILPDDFFSHKFKPVNNNEKIKNEFYDLYKESIKEAFLDENDNYLKKKFYQIISYLYINHESTLNFILVRTLKNSVLKENLLNLSYALNSIEQNKLIDALKYINELKGNCKNTFFSFNENIKNTLLFRFYLRLTISRLMLTSKTLKTYQ</sequence>
<evidence type="ECO:0000256" key="1">
    <source>
        <dbReference type="SAM" id="Coils"/>
    </source>
</evidence>
<gene>
    <name evidence="2" type="ORF">PRELSG_0805500</name>
</gene>
<dbReference type="OrthoDB" id="387677at2759"/>
<evidence type="ECO:0000313" key="3">
    <source>
        <dbReference type="Proteomes" id="UP000220158"/>
    </source>
</evidence>
<dbReference type="RefSeq" id="XP_028532634.1">
    <property type="nucleotide sequence ID" value="XM_028676113.1"/>
</dbReference>
<dbReference type="AlphaFoldDB" id="A0A1J1H7Q7"/>
<dbReference type="OMA" id="NDYFIQV"/>
<proteinExistence type="predicted"/>
<dbReference type="EMBL" id="LN835303">
    <property type="protein sequence ID" value="CRG99629.1"/>
    <property type="molecule type" value="Genomic_DNA"/>
</dbReference>
<dbReference type="VEuPathDB" id="PlasmoDB:PRELSG_0805500"/>
<keyword evidence="3" id="KW-1185">Reference proteome</keyword>
<dbReference type="GeneID" id="39735731"/>
<feature type="coiled-coil region" evidence="1">
    <location>
        <begin position="601"/>
        <end position="665"/>
    </location>
</feature>
<accession>A0A1J1H7Q7</accession>
<feature type="coiled-coil region" evidence="1">
    <location>
        <begin position="286"/>
        <end position="340"/>
    </location>
</feature>
<organism evidence="2 3">
    <name type="scientific">Plasmodium relictum</name>
    <dbReference type="NCBI Taxonomy" id="85471"/>
    <lineage>
        <taxon>Eukaryota</taxon>
        <taxon>Sar</taxon>
        <taxon>Alveolata</taxon>
        <taxon>Apicomplexa</taxon>
        <taxon>Aconoidasida</taxon>
        <taxon>Haemosporida</taxon>
        <taxon>Plasmodiidae</taxon>
        <taxon>Plasmodium</taxon>
        <taxon>Plasmodium (Haemamoeba)</taxon>
    </lineage>
</organism>
<protein>
    <submittedName>
        <fullName evidence="2">Uncharacterized protein</fullName>
    </submittedName>
</protein>
<reference evidence="2 3" key="1">
    <citation type="submission" date="2015-04" db="EMBL/GenBank/DDBJ databases">
        <authorList>
            <consortium name="Pathogen Informatics"/>
        </authorList>
    </citation>
    <scope>NUCLEOTIDE SEQUENCE [LARGE SCALE GENOMIC DNA]</scope>
    <source>
        <strain evidence="2 3">SGS1</strain>
    </source>
</reference>
<dbReference type="KEGG" id="prel:PRELSG_0805500"/>
<evidence type="ECO:0000313" key="2">
    <source>
        <dbReference type="EMBL" id="CRG99629.1"/>
    </source>
</evidence>
<keyword evidence="1" id="KW-0175">Coiled coil</keyword>